<evidence type="ECO:0000313" key="1">
    <source>
        <dbReference type="Proteomes" id="UP000887581"/>
    </source>
</evidence>
<reference evidence="2" key="1">
    <citation type="submission" date="2022-11" db="UniProtKB">
        <authorList>
            <consortium name="WormBaseParasite"/>
        </authorList>
    </citation>
    <scope>IDENTIFICATION</scope>
</reference>
<protein>
    <submittedName>
        <fullName evidence="2">Uncharacterized protein</fullName>
    </submittedName>
</protein>
<dbReference type="WBParaSite" id="sdigi.contig1162.g10239.t1">
    <property type="protein sequence ID" value="sdigi.contig1162.g10239.t1"/>
    <property type="gene ID" value="sdigi.contig1162.g10239"/>
</dbReference>
<dbReference type="Proteomes" id="UP000887581">
    <property type="component" value="Unplaced"/>
</dbReference>
<organism evidence="1 2">
    <name type="scientific">Setaria digitata</name>
    <dbReference type="NCBI Taxonomy" id="48799"/>
    <lineage>
        <taxon>Eukaryota</taxon>
        <taxon>Metazoa</taxon>
        <taxon>Ecdysozoa</taxon>
        <taxon>Nematoda</taxon>
        <taxon>Chromadorea</taxon>
        <taxon>Rhabditida</taxon>
        <taxon>Spirurina</taxon>
        <taxon>Spiruromorpha</taxon>
        <taxon>Filarioidea</taxon>
        <taxon>Setariidae</taxon>
        <taxon>Setaria</taxon>
    </lineage>
</organism>
<evidence type="ECO:0000313" key="2">
    <source>
        <dbReference type="WBParaSite" id="sdigi.contig1162.g10239.t1"/>
    </source>
</evidence>
<dbReference type="AlphaFoldDB" id="A0A915PKC9"/>
<sequence length="54" mass="6259">MRSCRDACWKDDRRNVQSCFCRGSLEGPTLRACFCGPSKIHKNNKPKEKLLFVQ</sequence>
<proteinExistence type="predicted"/>
<keyword evidence="1" id="KW-1185">Reference proteome</keyword>
<name>A0A915PKC9_9BILA</name>
<accession>A0A915PKC9</accession>